<evidence type="ECO:0000256" key="6">
    <source>
        <dbReference type="ARBA" id="ARBA00022692"/>
    </source>
</evidence>
<evidence type="ECO:0000259" key="13">
    <source>
        <dbReference type="PROSITE" id="PS50109"/>
    </source>
</evidence>
<evidence type="ECO:0000256" key="2">
    <source>
        <dbReference type="ARBA" id="ARBA00004141"/>
    </source>
</evidence>
<evidence type="ECO:0000256" key="8">
    <source>
        <dbReference type="ARBA" id="ARBA00022777"/>
    </source>
</evidence>
<dbReference type="InterPro" id="IPR050428">
    <property type="entry name" value="TCS_sensor_his_kinase"/>
</dbReference>
<evidence type="ECO:0000256" key="3">
    <source>
        <dbReference type="ARBA" id="ARBA00012438"/>
    </source>
</evidence>
<dbReference type="InterPro" id="IPR005467">
    <property type="entry name" value="His_kinase_dom"/>
</dbReference>
<dbReference type="EC" id="2.7.13.3" evidence="3"/>
<gene>
    <name evidence="15" type="ORF">ABUE31_19840</name>
</gene>
<dbReference type="PANTHER" id="PTHR45436:SF14">
    <property type="entry name" value="SENSOR PROTEIN QSEC"/>
    <property type="match status" value="1"/>
</dbReference>
<keyword evidence="5" id="KW-0808">Transferase</keyword>
<evidence type="ECO:0000256" key="4">
    <source>
        <dbReference type="ARBA" id="ARBA00022553"/>
    </source>
</evidence>
<evidence type="ECO:0000256" key="12">
    <source>
        <dbReference type="SAM" id="Phobius"/>
    </source>
</evidence>
<evidence type="ECO:0000313" key="16">
    <source>
        <dbReference type="Proteomes" id="UP001556196"/>
    </source>
</evidence>
<keyword evidence="6 12" id="KW-0812">Transmembrane</keyword>
<keyword evidence="10 12" id="KW-1133">Transmembrane helix</keyword>
<evidence type="ECO:0000313" key="15">
    <source>
        <dbReference type="EMBL" id="MEW9808247.1"/>
    </source>
</evidence>
<evidence type="ECO:0000256" key="10">
    <source>
        <dbReference type="ARBA" id="ARBA00022989"/>
    </source>
</evidence>
<keyword evidence="12" id="KW-0472">Membrane</keyword>
<dbReference type="InterPro" id="IPR036890">
    <property type="entry name" value="HATPase_C_sf"/>
</dbReference>
<dbReference type="Pfam" id="PF00512">
    <property type="entry name" value="HisKA"/>
    <property type="match status" value="1"/>
</dbReference>
<keyword evidence="16" id="KW-1185">Reference proteome</keyword>
<keyword evidence="8" id="KW-0418">Kinase</keyword>
<dbReference type="EMBL" id="JBFOCI010000007">
    <property type="protein sequence ID" value="MEW9808247.1"/>
    <property type="molecule type" value="Genomic_DNA"/>
</dbReference>
<evidence type="ECO:0000256" key="9">
    <source>
        <dbReference type="ARBA" id="ARBA00022840"/>
    </source>
</evidence>
<feature type="transmembrane region" description="Helical" evidence="12">
    <location>
        <begin position="149"/>
        <end position="169"/>
    </location>
</feature>
<comment type="caution">
    <text evidence="15">The sequence shown here is derived from an EMBL/GenBank/DDBJ whole genome shotgun (WGS) entry which is preliminary data.</text>
</comment>
<evidence type="ECO:0000256" key="7">
    <source>
        <dbReference type="ARBA" id="ARBA00022741"/>
    </source>
</evidence>
<dbReference type="Proteomes" id="UP001556196">
    <property type="component" value="Unassembled WGS sequence"/>
</dbReference>
<dbReference type="SMART" id="SM00304">
    <property type="entry name" value="HAMP"/>
    <property type="match status" value="1"/>
</dbReference>
<dbReference type="Pfam" id="PF08521">
    <property type="entry name" value="2CSK_N"/>
    <property type="match status" value="1"/>
</dbReference>
<dbReference type="Gene3D" id="3.30.565.10">
    <property type="entry name" value="Histidine kinase-like ATPase, C-terminal domain"/>
    <property type="match status" value="1"/>
</dbReference>
<dbReference type="CDD" id="cd00082">
    <property type="entry name" value="HisKA"/>
    <property type="match status" value="1"/>
</dbReference>
<dbReference type="PANTHER" id="PTHR45436">
    <property type="entry name" value="SENSOR HISTIDINE KINASE YKOH"/>
    <property type="match status" value="1"/>
</dbReference>
<comment type="catalytic activity">
    <reaction evidence="1">
        <text>ATP + protein L-histidine = ADP + protein N-phospho-L-histidine.</text>
        <dbReference type="EC" id="2.7.13.3"/>
    </reaction>
</comment>
<protein>
    <recommendedName>
        <fullName evidence="3">histidine kinase</fullName>
        <ecNumber evidence="3">2.7.13.3</ecNumber>
    </recommendedName>
</protein>
<feature type="domain" description="HAMP" evidence="14">
    <location>
        <begin position="170"/>
        <end position="222"/>
    </location>
</feature>
<feature type="domain" description="Histidine kinase" evidence="13">
    <location>
        <begin position="230"/>
        <end position="439"/>
    </location>
</feature>
<dbReference type="Gene3D" id="1.20.5.1040">
    <property type="entry name" value="Sensor protein qsec"/>
    <property type="match status" value="1"/>
</dbReference>
<comment type="subcellular location">
    <subcellularLocation>
        <location evidence="2">Membrane</location>
        <topology evidence="2">Multi-pass membrane protein</topology>
    </subcellularLocation>
</comment>
<evidence type="ECO:0000256" key="11">
    <source>
        <dbReference type="ARBA" id="ARBA00023012"/>
    </source>
</evidence>
<dbReference type="Gene3D" id="1.10.287.130">
    <property type="match status" value="1"/>
</dbReference>
<evidence type="ECO:0000259" key="14">
    <source>
        <dbReference type="PROSITE" id="PS50885"/>
    </source>
</evidence>
<dbReference type="SMART" id="SM00387">
    <property type="entry name" value="HATPase_c"/>
    <property type="match status" value="1"/>
</dbReference>
<dbReference type="PROSITE" id="PS50885">
    <property type="entry name" value="HAMP"/>
    <property type="match status" value="1"/>
</dbReference>
<evidence type="ECO:0000256" key="5">
    <source>
        <dbReference type="ARBA" id="ARBA00022679"/>
    </source>
</evidence>
<dbReference type="InterPro" id="IPR013727">
    <property type="entry name" value="2CSK_N"/>
</dbReference>
<evidence type="ECO:0000256" key="1">
    <source>
        <dbReference type="ARBA" id="ARBA00000085"/>
    </source>
</evidence>
<keyword evidence="7" id="KW-0547">Nucleotide-binding</keyword>
<dbReference type="InterPro" id="IPR003594">
    <property type="entry name" value="HATPase_dom"/>
</dbReference>
<dbReference type="SUPFAM" id="SSF47384">
    <property type="entry name" value="Homodimeric domain of signal transducing histidine kinase"/>
    <property type="match status" value="1"/>
</dbReference>
<keyword evidence="9 15" id="KW-0067">ATP-binding</keyword>
<accession>A0ABV3R4J3</accession>
<sequence>MTRRLILWLTGVTVLLWLLTAGLGALIMREEFDEVFDSSLAETAQRLLPLVVEDVFSRNSGEGPKRLPHSPGMEDEEYLTFQVRDQDGAVLLHSHDAPAEPFAAPLEPGFADTPTHRIFTTNAVSGSIVLQVADPLAHRAEAMSEGLQALLLPLLALVPLSVIAVWTIVRRALRPIGALSAQIGARSGANLAPLAPGPLPPELSTIAHSVDDLLDRLRRTIEAERSFTANSAHELRTPIAGSLAQTQRLIEELEAGPARDRALQIERSLHGLSRLAEKLLQLARADAGIGLAANPVVLEPIVRMVADEFSGSRAGGHPIDVVPARPFLAAAIDVDAFAIALRNLIENAVTHGAPDQPVTVLITPHGVDVTNAGPVLDSAALLRLKQPFERAGAVARGTGLGLAIADALARAMGARLTLISPARGRNDGFQASLVFPEGAVGPAPGGRPES</sequence>
<dbReference type="PROSITE" id="PS50109">
    <property type="entry name" value="HIS_KIN"/>
    <property type="match status" value="1"/>
</dbReference>
<reference evidence="15 16" key="1">
    <citation type="submission" date="2024-06" db="EMBL/GenBank/DDBJ databases">
        <authorList>
            <person name="Tuo L."/>
        </authorList>
    </citation>
    <scope>NUCLEOTIDE SEQUENCE [LARGE SCALE GENOMIC DNA]</scope>
    <source>
        <strain evidence="15 16">ZMM04-5</strain>
    </source>
</reference>
<proteinExistence type="predicted"/>
<keyword evidence="11" id="KW-0902">Two-component regulatory system</keyword>
<dbReference type="InterPro" id="IPR003661">
    <property type="entry name" value="HisK_dim/P_dom"/>
</dbReference>
<dbReference type="RefSeq" id="WP_367725471.1">
    <property type="nucleotide sequence ID" value="NZ_JBFOCI010000007.1"/>
</dbReference>
<dbReference type="SMART" id="SM00388">
    <property type="entry name" value="HisKA"/>
    <property type="match status" value="1"/>
</dbReference>
<dbReference type="InterPro" id="IPR036097">
    <property type="entry name" value="HisK_dim/P_sf"/>
</dbReference>
<dbReference type="GO" id="GO:0005524">
    <property type="term" value="F:ATP binding"/>
    <property type="evidence" value="ECO:0007669"/>
    <property type="project" value="UniProtKB-KW"/>
</dbReference>
<organism evidence="15 16">
    <name type="scientific">Mesorhizobium marinum</name>
    <dbReference type="NCBI Taxonomy" id="3228790"/>
    <lineage>
        <taxon>Bacteria</taxon>
        <taxon>Pseudomonadati</taxon>
        <taxon>Pseudomonadota</taxon>
        <taxon>Alphaproteobacteria</taxon>
        <taxon>Hyphomicrobiales</taxon>
        <taxon>Phyllobacteriaceae</taxon>
        <taxon>Mesorhizobium</taxon>
    </lineage>
</organism>
<dbReference type="InterPro" id="IPR003660">
    <property type="entry name" value="HAMP_dom"/>
</dbReference>
<name>A0ABV3R4J3_9HYPH</name>
<dbReference type="Pfam" id="PF02518">
    <property type="entry name" value="HATPase_c"/>
    <property type="match status" value="1"/>
</dbReference>
<dbReference type="SUPFAM" id="SSF55874">
    <property type="entry name" value="ATPase domain of HSP90 chaperone/DNA topoisomerase II/histidine kinase"/>
    <property type="match status" value="1"/>
</dbReference>
<keyword evidence="4" id="KW-0597">Phosphoprotein</keyword>